<feature type="compositionally biased region" description="Basic and acidic residues" evidence="1">
    <location>
        <begin position="628"/>
        <end position="649"/>
    </location>
</feature>
<feature type="compositionally biased region" description="Basic and acidic residues" evidence="1">
    <location>
        <begin position="660"/>
        <end position="673"/>
    </location>
</feature>
<proteinExistence type="predicted"/>
<accession>A0AAN7YJW2</accession>
<keyword evidence="3" id="KW-1185">Reference proteome</keyword>
<feature type="compositionally biased region" description="Polar residues" evidence="1">
    <location>
        <begin position="788"/>
        <end position="805"/>
    </location>
</feature>
<gene>
    <name evidence="2" type="ORF">LTR05_003368</name>
</gene>
<organism evidence="2 3">
    <name type="scientific">Lithohypha guttulata</name>
    <dbReference type="NCBI Taxonomy" id="1690604"/>
    <lineage>
        <taxon>Eukaryota</taxon>
        <taxon>Fungi</taxon>
        <taxon>Dikarya</taxon>
        <taxon>Ascomycota</taxon>
        <taxon>Pezizomycotina</taxon>
        <taxon>Eurotiomycetes</taxon>
        <taxon>Chaetothyriomycetidae</taxon>
        <taxon>Chaetothyriales</taxon>
        <taxon>Trichomeriaceae</taxon>
        <taxon>Lithohypha</taxon>
    </lineage>
</organism>
<name>A0AAN7YJW2_9EURO</name>
<sequence>MAHNSPVLSNTTSHDHAFQAWTGLVESLPHESDTWPISQSSNDERPRDTATNTRAIDHAVQDTFAQLLSRLSNQLVPIVEDAADTLIYLGTPPQLPDQLDYEHEYIVQQFERPYLMRSSTLRALSSSKFDKFLGPMSARTERRLKKLGVHKFVSNLDTIKYYIDLSPAINDDEALIQITELTAPQGALSWHLHAADFGVSVSHVCGRDRLEIPPKASFNTQIARESRLGYVDLEMPDQLEGQSEAAVKLTDIPDEKQKSLYDLPLEEEYSSLRHHVAIARLLHAIVGNDPRLNSAPKAWTFCMLANYLGCAQSPRVNTWVTSWLLQEGNINFVQMNPDIAYRMAMSMQSVWLLRCTFTIMVGQQAALEGAVDGQAPPLTSNRTAHHVASCLDDDEINRIDHAASTLIRRVKSALLNVTSHPGVWHFEGVFGSEMAKLNNIDLVDSEIQGVHETVVQHLKSYFQRMMLMTLSDAYDLSGKGPSPQRLCDVPEIYAQSPPSVKILCRFFWENLRHEEYTRDYVDSNKNREIWDRTLLHLQQQDFVPDNDIAYVSKQQCLDVIRELNKLVQHLIHMEELDAHSKAIPAVTSRIKQEQQTQRYRDFMALQPSSPAKKRKTSEDTPSTPSSYRFDKDELLATRDDSEEKKHTDRSWNAGTFAEAHANDGKSITERDPYRASSTGEGTHLQTARLSDQEHALSLRFDQSILASATPSLQVSLQGLPFRQKQPPRSQPVIPDTHQLIPVGTIEQRREMSSDTISHAYTNDSALDDGDAEPSTFSISSKRAHTSDDFSSIPQDNDTLAATTRNVIDPNKPLGLDRSYDTRHRTIDGMTLLGSISRHIKTRLEPMVSPGYVTDGTCDFDIPVNRIPTLLCLTEDEYKYLPMWAGGLDDGSGGVFDDGMEVPDAPDTAEGGFRGGAIGIIPGVGSSLGGSMAGSEFEDIGTEVGISTVGKASRYATDGTATETVISLDD</sequence>
<evidence type="ECO:0000313" key="3">
    <source>
        <dbReference type="Proteomes" id="UP001309876"/>
    </source>
</evidence>
<feature type="compositionally biased region" description="Polar residues" evidence="1">
    <location>
        <begin position="675"/>
        <end position="688"/>
    </location>
</feature>
<evidence type="ECO:0000313" key="2">
    <source>
        <dbReference type="EMBL" id="KAK5089144.1"/>
    </source>
</evidence>
<feature type="region of interest" description="Disordered" evidence="1">
    <location>
        <begin position="760"/>
        <end position="812"/>
    </location>
</feature>
<reference evidence="2 3" key="1">
    <citation type="submission" date="2023-08" db="EMBL/GenBank/DDBJ databases">
        <title>Black Yeasts Isolated from many extreme environments.</title>
        <authorList>
            <person name="Coleine C."/>
            <person name="Stajich J.E."/>
            <person name="Selbmann L."/>
        </authorList>
    </citation>
    <scope>NUCLEOTIDE SEQUENCE [LARGE SCALE GENOMIC DNA]</scope>
    <source>
        <strain evidence="2 3">CCFEE 5910</strain>
    </source>
</reference>
<dbReference type="Proteomes" id="UP001309876">
    <property type="component" value="Unassembled WGS sequence"/>
</dbReference>
<comment type="caution">
    <text evidence="2">The sequence shown here is derived from an EMBL/GenBank/DDBJ whole genome shotgun (WGS) entry which is preliminary data.</text>
</comment>
<protein>
    <submittedName>
        <fullName evidence="2">Uncharacterized protein</fullName>
    </submittedName>
</protein>
<dbReference type="AlphaFoldDB" id="A0AAN7YJW2"/>
<feature type="region of interest" description="Disordered" evidence="1">
    <location>
        <begin position="603"/>
        <end position="688"/>
    </location>
</feature>
<evidence type="ECO:0000256" key="1">
    <source>
        <dbReference type="SAM" id="MobiDB-lite"/>
    </source>
</evidence>
<dbReference type="EMBL" id="JAVRRJ010000002">
    <property type="protein sequence ID" value="KAK5089144.1"/>
    <property type="molecule type" value="Genomic_DNA"/>
</dbReference>